<dbReference type="EMBL" id="VULT01000026">
    <property type="protein sequence ID" value="MSS18586.1"/>
    <property type="molecule type" value="Genomic_DNA"/>
</dbReference>
<proteinExistence type="predicted"/>
<dbReference type="Proteomes" id="UP000483362">
    <property type="component" value="Unassembled WGS sequence"/>
</dbReference>
<evidence type="ECO:0000256" key="1">
    <source>
        <dbReference type="SAM" id="Phobius"/>
    </source>
</evidence>
<keyword evidence="1" id="KW-1133">Transmembrane helix</keyword>
<keyword evidence="3" id="KW-1185">Reference proteome</keyword>
<evidence type="ECO:0000313" key="3">
    <source>
        <dbReference type="Proteomes" id="UP000483362"/>
    </source>
</evidence>
<reference evidence="2 3" key="1">
    <citation type="submission" date="2019-08" db="EMBL/GenBank/DDBJ databases">
        <title>In-depth cultivation of the pig gut microbiome towards novel bacterial diversity and tailored functional studies.</title>
        <authorList>
            <person name="Wylensek D."/>
            <person name="Hitch T.C.A."/>
            <person name="Clavel T."/>
        </authorList>
    </citation>
    <scope>NUCLEOTIDE SEQUENCE [LARGE SCALE GENOMIC DNA]</scope>
    <source>
        <strain evidence="2 3">Oil-RF-744-WCA-WT-10</strain>
    </source>
</reference>
<comment type="caution">
    <text evidence="2">The sequence shown here is derived from an EMBL/GenBank/DDBJ whole genome shotgun (WGS) entry which is preliminary data.</text>
</comment>
<dbReference type="RefSeq" id="WP_154328150.1">
    <property type="nucleotide sequence ID" value="NZ_CP045696.1"/>
</dbReference>
<dbReference type="AlphaFoldDB" id="A0A6L5XGG5"/>
<keyword evidence="1" id="KW-0472">Membrane</keyword>
<evidence type="ECO:0000313" key="2">
    <source>
        <dbReference type="EMBL" id="MSS18586.1"/>
    </source>
</evidence>
<keyword evidence="1" id="KW-0812">Transmembrane</keyword>
<feature type="transmembrane region" description="Helical" evidence="1">
    <location>
        <begin position="7"/>
        <end position="26"/>
    </location>
</feature>
<gene>
    <name evidence="2" type="ORF">FYJ29_12600</name>
</gene>
<organism evidence="2 3">
    <name type="scientific">Sodaliphilus pleomorphus</name>
    <dbReference type="NCBI Taxonomy" id="2606626"/>
    <lineage>
        <taxon>Bacteria</taxon>
        <taxon>Pseudomonadati</taxon>
        <taxon>Bacteroidota</taxon>
        <taxon>Bacteroidia</taxon>
        <taxon>Bacteroidales</taxon>
        <taxon>Muribaculaceae</taxon>
        <taxon>Sodaliphilus</taxon>
    </lineage>
</organism>
<accession>A0A6L5XGG5</accession>
<protein>
    <submittedName>
        <fullName evidence="2">Uncharacterized protein</fullName>
    </submittedName>
</protein>
<sequence length="304" mass="33553">MSKRQLFIIIAILVVLDIAAGFWYLAGHINADGNGAVLFDSSDEAVEAADTVAGNSKPDHFETMAAHAYYVSRQPVEEEDASTYLSCIKRFKGRIPVSVNGNKALGELLLALDRKAFDSTSTSMRACVDKFVGTPVFAAGFGDIDYKKIKAEPDVVMGYGYVEGVKVYPVFGSKCFLVMAIDKTGFTGKEDVEKMAFVTYDRIHQRVLNAYDMLDMSQEGALLRVLNDAAESQHGIEGGIPKLPQELCPRRNGFYFIFPAGTIDSRVAQVYVPYKKVWGQLGASFRHMVKSNAAFKTYDPVSYR</sequence>
<name>A0A6L5XGG5_9BACT</name>